<dbReference type="eggNOG" id="COG2094">
    <property type="taxonomic scope" value="Bacteria"/>
</dbReference>
<feature type="region of interest" description="Disordered" evidence="6">
    <location>
        <begin position="133"/>
        <end position="163"/>
    </location>
</feature>
<dbReference type="PANTHER" id="PTHR10429:SF0">
    <property type="entry name" value="DNA-3-METHYLADENINE GLYCOSYLASE"/>
    <property type="match status" value="1"/>
</dbReference>
<evidence type="ECO:0000256" key="4">
    <source>
        <dbReference type="ARBA" id="ARBA00023204"/>
    </source>
</evidence>
<dbReference type="SUPFAM" id="SSF50486">
    <property type="entry name" value="FMT C-terminal domain-like"/>
    <property type="match status" value="1"/>
</dbReference>
<evidence type="ECO:0000256" key="3">
    <source>
        <dbReference type="ARBA" id="ARBA00022801"/>
    </source>
</evidence>
<dbReference type="HAMAP" id="MF_00527">
    <property type="entry name" value="3MGH"/>
    <property type="match status" value="1"/>
</dbReference>
<dbReference type="AlphaFoldDB" id="V5WNU8"/>
<keyword evidence="7" id="KW-0326">Glycosidase</keyword>
<name>V5WNU8_9SPIO</name>
<dbReference type="EC" id="3.2.2.-" evidence="5"/>
<evidence type="ECO:0000256" key="5">
    <source>
        <dbReference type="HAMAP-Rule" id="MF_00527"/>
    </source>
</evidence>
<evidence type="ECO:0000256" key="1">
    <source>
        <dbReference type="ARBA" id="ARBA00009232"/>
    </source>
</evidence>
<accession>V5WNU8</accession>
<dbReference type="KEGG" id="slr:L21SP2_3500"/>
<dbReference type="HOGENOM" id="CLU_060471_3_0_12"/>
<dbReference type="Pfam" id="PF02245">
    <property type="entry name" value="Pur_DNA_glyco"/>
    <property type="match status" value="1"/>
</dbReference>
<evidence type="ECO:0000256" key="6">
    <source>
        <dbReference type="SAM" id="MobiDB-lite"/>
    </source>
</evidence>
<keyword evidence="2 5" id="KW-0227">DNA damage</keyword>
<dbReference type="CDD" id="cd00540">
    <property type="entry name" value="AAG"/>
    <property type="match status" value="1"/>
</dbReference>
<dbReference type="InterPro" id="IPR011034">
    <property type="entry name" value="Formyl_transferase-like_C_sf"/>
</dbReference>
<dbReference type="NCBIfam" id="TIGR00567">
    <property type="entry name" value="3mg"/>
    <property type="match status" value="1"/>
</dbReference>
<dbReference type="GO" id="GO:0003905">
    <property type="term" value="F:alkylbase DNA N-glycosylase activity"/>
    <property type="evidence" value="ECO:0007669"/>
    <property type="project" value="InterPro"/>
</dbReference>
<dbReference type="GO" id="GO:0003677">
    <property type="term" value="F:DNA binding"/>
    <property type="evidence" value="ECO:0007669"/>
    <property type="project" value="InterPro"/>
</dbReference>
<dbReference type="PANTHER" id="PTHR10429">
    <property type="entry name" value="DNA-3-METHYLADENINE GLYCOSYLASE"/>
    <property type="match status" value="1"/>
</dbReference>
<evidence type="ECO:0000256" key="2">
    <source>
        <dbReference type="ARBA" id="ARBA00022763"/>
    </source>
</evidence>
<gene>
    <name evidence="7" type="ORF">L21SP2_3500</name>
</gene>
<dbReference type="EMBL" id="CP006939">
    <property type="protein sequence ID" value="AHC16836.1"/>
    <property type="molecule type" value="Genomic_DNA"/>
</dbReference>
<dbReference type="STRING" id="1307761.L21SP2_3500"/>
<reference evidence="7 8" key="1">
    <citation type="journal article" date="2015" name="Stand. Genomic Sci.">
        <title>Complete genome sequence and description of Salinispira pacifica gen. nov., sp. nov., a novel spirochaete isolated form a hypersaline microbial mat.</title>
        <authorList>
            <person name="Ben Hania W."/>
            <person name="Joseph M."/>
            <person name="Schumann P."/>
            <person name="Bunk B."/>
            <person name="Fiebig A."/>
            <person name="Sproer C."/>
            <person name="Klenk H.P."/>
            <person name="Fardeau M.L."/>
            <person name="Spring S."/>
        </authorList>
    </citation>
    <scope>NUCLEOTIDE SEQUENCE [LARGE SCALE GENOMIC DNA]</scope>
    <source>
        <strain evidence="7 8">L21-RPul-D2</strain>
    </source>
</reference>
<protein>
    <recommendedName>
        <fullName evidence="5">Putative 3-methyladenine DNA glycosylase</fullName>
        <ecNumber evidence="5">3.2.2.-</ecNumber>
    </recommendedName>
</protein>
<evidence type="ECO:0000313" key="8">
    <source>
        <dbReference type="Proteomes" id="UP000018680"/>
    </source>
</evidence>
<evidence type="ECO:0000313" key="7">
    <source>
        <dbReference type="EMBL" id="AHC16836.1"/>
    </source>
</evidence>
<dbReference type="Gene3D" id="3.10.300.10">
    <property type="entry name" value="Methylpurine-DNA glycosylase (MPG)"/>
    <property type="match status" value="1"/>
</dbReference>
<organism evidence="7 8">
    <name type="scientific">Salinispira pacifica</name>
    <dbReference type="NCBI Taxonomy" id="1307761"/>
    <lineage>
        <taxon>Bacteria</taxon>
        <taxon>Pseudomonadati</taxon>
        <taxon>Spirochaetota</taxon>
        <taxon>Spirochaetia</taxon>
        <taxon>Spirochaetales</taxon>
        <taxon>Spirochaetaceae</taxon>
        <taxon>Salinispira</taxon>
    </lineage>
</organism>
<keyword evidence="8" id="KW-1185">Reference proteome</keyword>
<keyword evidence="4 5" id="KW-0234">DNA repair</keyword>
<dbReference type="InterPro" id="IPR036995">
    <property type="entry name" value="MPG_sf"/>
</dbReference>
<proteinExistence type="inferred from homology"/>
<dbReference type="Proteomes" id="UP000018680">
    <property type="component" value="Chromosome"/>
</dbReference>
<dbReference type="InterPro" id="IPR003180">
    <property type="entry name" value="MPG"/>
</dbReference>
<comment type="similarity">
    <text evidence="1 5">Belongs to the DNA glycosylase MPG family.</text>
</comment>
<sequence>MHFSSRESVSIMDPGELPGNTIQAARVLLGSYIVLADKPRSDEKTVIPRCGGMIIETEAYTLDDPASHSFGGRTQRNRVMFAEAGFLYVYRSYGIHHCMNIVTCDPGSGEAVLIRSLLPIFGLREMQERRFPESITEKQPSPAGHEITGDDPAGHNLPEKQKKRLCSGPGNVCRALGVDMSYNGFPVCVGEGSHELEGPDVSGNSGIFLIEGAEMERVYPVGLVEGFPDSFTREIRVSPRIGITKNPHAPRRFFYSLPGYVSRSTTGRTIA</sequence>
<dbReference type="GO" id="GO:0006284">
    <property type="term" value="P:base-excision repair"/>
    <property type="evidence" value="ECO:0007669"/>
    <property type="project" value="InterPro"/>
</dbReference>
<keyword evidence="3 5" id="KW-0378">Hydrolase</keyword>